<dbReference type="EMBL" id="AQHZ01000005">
    <property type="protein sequence ID" value="ENO19005.1"/>
    <property type="molecule type" value="Genomic_DNA"/>
</dbReference>
<keyword evidence="3" id="KW-1185">Reference proteome</keyword>
<dbReference type="HOGENOM" id="CLU_2044644_0_0_11"/>
<dbReference type="Proteomes" id="UP000013015">
    <property type="component" value="Unassembled WGS sequence"/>
</dbReference>
<evidence type="ECO:0000313" key="2">
    <source>
        <dbReference type="EMBL" id="ENO19005.1"/>
    </source>
</evidence>
<dbReference type="AlphaFoldDB" id="N6W8W6"/>
<accession>N6W8W6</accession>
<sequence length="120" mass="13351">MRSGASGAGNPRHRLGRWERPERPLRGAESLQTWPEGPWEPEGPWDEKAGRKRKKTGKVPWAVKSLSAAEKTPKGAAHETRVQPTPVRQALKVERKLRIHPVQVRYGQPATRGGNAAPWG</sequence>
<evidence type="ECO:0000313" key="3">
    <source>
        <dbReference type="Proteomes" id="UP000013015"/>
    </source>
</evidence>
<evidence type="ECO:0000256" key="1">
    <source>
        <dbReference type="SAM" id="MobiDB-lite"/>
    </source>
</evidence>
<feature type="compositionally biased region" description="Basic and acidic residues" evidence="1">
    <location>
        <begin position="16"/>
        <end position="26"/>
    </location>
</feature>
<feature type="region of interest" description="Disordered" evidence="1">
    <location>
        <begin position="1"/>
        <end position="86"/>
    </location>
</feature>
<gene>
    <name evidence="2" type="ORF">HMPREF9004_0340</name>
</gene>
<protein>
    <submittedName>
        <fullName evidence="2">Uncharacterized protein</fullName>
    </submittedName>
</protein>
<feature type="compositionally biased region" description="Basic and acidic residues" evidence="1">
    <location>
        <begin position="71"/>
        <end position="81"/>
    </location>
</feature>
<proteinExistence type="predicted"/>
<comment type="caution">
    <text evidence="2">The sequence shown here is derived from an EMBL/GenBank/DDBJ whole genome shotgun (WGS) entry which is preliminary data.</text>
</comment>
<organism evidence="2 3">
    <name type="scientific">Schaalia cardiffensis F0333</name>
    <dbReference type="NCBI Taxonomy" id="888050"/>
    <lineage>
        <taxon>Bacteria</taxon>
        <taxon>Bacillati</taxon>
        <taxon>Actinomycetota</taxon>
        <taxon>Actinomycetes</taxon>
        <taxon>Actinomycetales</taxon>
        <taxon>Actinomycetaceae</taxon>
        <taxon>Schaalia</taxon>
    </lineage>
</organism>
<reference evidence="2 3" key="1">
    <citation type="submission" date="2013-03" db="EMBL/GenBank/DDBJ databases">
        <title>Reference genome for the Human Microbiome Project.</title>
        <authorList>
            <person name="Aqrawi P."/>
            <person name="Ayvaz T."/>
            <person name="Bess C."/>
            <person name="Blankenburg K."/>
            <person name="Coyle M."/>
            <person name="Deng J."/>
            <person name="Forbes L."/>
            <person name="Fowler G."/>
            <person name="Francisco L."/>
            <person name="Fu Q."/>
            <person name="Gibbs R."/>
            <person name="Gross S."/>
            <person name="Gubbala S."/>
            <person name="Hale W."/>
            <person name="Hemphill L."/>
            <person name="Highlander S."/>
            <person name="Hirani K."/>
            <person name="Jackson L."/>
            <person name="Jakkamsetti A."/>
            <person name="Javaid M."/>
            <person name="Jayaseelan J.C."/>
            <person name="Jiang H."/>
            <person name="Joshi V."/>
            <person name="Korchina V."/>
            <person name="Kovar C."/>
            <person name="Lara F."/>
            <person name="Lee S."/>
            <person name="Liu Y."/>
            <person name="Mata R."/>
            <person name="Mathew T."/>
            <person name="Munidasa M."/>
            <person name="Muzny D."/>
            <person name="Nazareth L."/>
            <person name="Ngo R."/>
            <person name="Nguyen L."/>
            <person name="Nguyen N."/>
            <person name="Okwuonu G."/>
            <person name="Ongeri F."/>
            <person name="Palculict T."/>
            <person name="Patil S."/>
            <person name="Petrosino J."/>
            <person name="Pham C."/>
            <person name="Pham P."/>
            <person name="Pu L.-L."/>
            <person name="Qin X."/>
            <person name="Qu J."/>
            <person name="Reid J."/>
            <person name="Ross M."/>
            <person name="Ruth R."/>
            <person name="Saada N."/>
            <person name="San Lucas F."/>
            <person name="Santibanez J."/>
            <person name="Shang Y."/>
            <person name="Simmons D."/>
            <person name="Song X.-Z."/>
            <person name="Tang L.-Y."/>
            <person name="Thornton R."/>
            <person name="Warren J."/>
            <person name="Weissenberger G."/>
            <person name="Wilczek-Boney K."/>
            <person name="Worley K."/>
            <person name="Youmans B."/>
            <person name="Zhang J."/>
            <person name="Zhang L."/>
            <person name="Zhao Z."/>
            <person name="Zhou C."/>
            <person name="Zhu D."/>
            <person name="Zhu Y."/>
        </authorList>
    </citation>
    <scope>NUCLEOTIDE SEQUENCE [LARGE SCALE GENOMIC DNA]</scope>
    <source>
        <strain evidence="2 3">F0333</strain>
    </source>
</reference>
<name>N6W8W6_9ACTO</name>